<accession>A0A9P6KZZ6</accession>
<feature type="domain" description="Integrase catalytic" evidence="1">
    <location>
        <begin position="1"/>
        <end position="148"/>
    </location>
</feature>
<dbReference type="AlphaFoldDB" id="A0A9P6KZZ6"/>
<dbReference type="InterPro" id="IPR012337">
    <property type="entry name" value="RNaseH-like_sf"/>
</dbReference>
<dbReference type="PANTHER" id="PTHR37984:SF5">
    <property type="entry name" value="PROTEIN NYNRIN-LIKE"/>
    <property type="match status" value="1"/>
</dbReference>
<dbReference type="PANTHER" id="PTHR37984">
    <property type="entry name" value="PROTEIN CBG26694"/>
    <property type="match status" value="1"/>
</dbReference>
<dbReference type="Pfam" id="PF00665">
    <property type="entry name" value="rve"/>
    <property type="match status" value="1"/>
</dbReference>
<dbReference type="InterPro" id="IPR001584">
    <property type="entry name" value="Integrase_cat-core"/>
</dbReference>
<dbReference type="InterPro" id="IPR050951">
    <property type="entry name" value="Retrovirus_Pol_polyprotein"/>
</dbReference>
<name>A0A9P6KZZ6_9MICR</name>
<comment type="caution">
    <text evidence="2">The sequence shown here is derived from an EMBL/GenBank/DDBJ whole genome shotgun (WGS) entry which is preliminary data.</text>
</comment>
<dbReference type="InterPro" id="IPR036397">
    <property type="entry name" value="RNaseH_sf"/>
</dbReference>
<reference evidence="2 3" key="1">
    <citation type="journal article" date="2020" name="Genome Biol. Evol.">
        <title>Comparative genomics of strictly vertically transmitted, feminizing microsporidia endosymbionts of amphipod crustaceans.</title>
        <authorList>
            <person name="Cormier A."/>
            <person name="Chebbi M.A."/>
            <person name="Giraud I."/>
            <person name="Wattier R."/>
            <person name="Teixeira M."/>
            <person name="Gilbert C."/>
            <person name="Rigaud T."/>
            <person name="Cordaux R."/>
        </authorList>
    </citation>
    <scope>NUCLEOTIDE SEQUENCE [LARGE SCALE GENOMIC DNA]</scope>
    <source>
        <strain evidence="2 3">Ou3-Ou53</strain>
    </source>
</reference>
<dbReference type="Gene3D" id="3.30.420.10">
    <property type="entry name" value="Ribonuclease H-like superfamily/Ribonuclease H"/>
    <property type="match status" value="1"/>
</dbReference>
<dbReference type="PROSITE" id="PS50994">
    <property type="entry name" value="INTEGRASE"/>
    <property type="match status" value="1"/>
</dbReference>
<keyword evidence="3" id="KW-1185">Reference proteome</keyword>
<evidence type="ECO:0000313" key="2">
    <source>
        <dbReference type="EMBL" id="KAF9763837.1"/>
    </source>
</evidence>
<sequence length="170" mass="20013">MVGLLPRSINNFLYLLTTVDHFTKVADLKVLRTKDSLEGSNALRETMRRRGCPEIIILDNGLEFANHRIRELATDRKIDWSFGEPSYTQTTTGLVDRFNRRFIVKLKRLSEYGKKDWVDCIEPALNGYLNTRHKAIGCTPLKMMRKSFSREQQEYIRKFQNSYKSKKQLY</sequence>
<gene>
    <name evidence="2" type="primary">F54H12.3_0</name>
    <name evidence="2" type="ORF">NGRA_1017</name>
</gene>
<evidence type="ECO:0000313" key="3">
    <source>
        <dbReference type="Proteomes" id="UP000740883"/>
    </source>
</evidence>
<dbReference type="EMBL" id="SBJO01000052">
    <property type="protein sequence ID" value="KAF9763837.1"/>
    <property type="molecule type" value="Genomic_DNA"/>
</dbReference>
<dbReference type="GO" id="GO:0015074">
    <property type="term" value="P:DNA integration"/>
    <property type="evidence" value="ECO:0007669"/>
    <property type="project" value="InterPro"/>
</dbReference>
<dbReference type="Proteomes" id="UP000740883">
    <property type="component" value="Unassembled WGS sequence"/>
</dbReference>
<protein>
    <submittedName>
        <fullName evidence="2">Uncharacterized transposon-derived protein F54H12.3</fullName>
    </submittedName>
</protein>
<dbReference type="OrthoDB" id="7691805at2759"/>
<dbReference type="GO" id="GO:0003676">
    <property type="term" value="F:nucleic acid binding"/>
    <property type="evidence" value="ECO:0007669"/>
    <property type="project" value="InterPro"/>
</dbReference>
<evidence type="ECO:0000259" key="1">
    <source>
        <dbReference type="PROSITE" id="PS50994"/>
    </source>
</evidence>
<proteinExistence type="predicted"/>
<organism evidence="2 3">
    <name type="scientific">Nosema granulosis</name>
    <dbReference type="NCBI Taxonomy" id="83296"/>
    <lineage>
        <taxon>Eukaryota</taxon>
        <taxon>Fungi</taxon>
        <taxon>Fungi incertae sedis</taxon>
        <taxon>Microsporidia</taxon>
        <taxon>Nosematidae</taxon>
        <taxon>Nosema</taxon>
    </lineage>
</organism>
<dbReference type="GO" id="GO:0005634">
    <property type="term" value="C:nucleus"/>
    <property type="evidence" value="ECO:0007669"/>
    <property type="project" value="UniProtKB-ARBA"/>
</dbReference>
<dbReference type="SUPFAM" id="SSF53098">
    <property type="entry name" value="Ribonuclease H-like"/>
    <property type="match status" value="1"/>
</dbReference>